<feature type="compositionally biased region" description="Polar residues" evidence="1">
    <location>
        <begin position="9"/>
        <end position="19"/>
    </location>
</feature>
<evidence type="ECO:0000256" key="2">
    <source>
        <dbReference type="SAM" id="Phobius"/>
    </source>
</evidence>
<feature type="region of interest" description="Disordered" evidence="1">
    <location>
        <begin position="1"/>
        <end position="23"/>
    </location>
</feature>
<protein>
    <submittedName>
        <fullName evidence="3">Uncharacterized protein</fullName>
    </submittedName>
</protein>
<dbReference type="EMBL" id="JBHSON010000058">
    <property type="protein sequence ID" value="MFC5750772.1"/>
    <property type="molecule type" value="Genomic_DNA"/>
</dbReference>
<dbReference type="RefSeq" id="WP_378286533.1">
    <property type="nucleotide sequence ID" value="NZ_JBHSON010000058.1"/>
</dbReference>
<keyword evidence="2" id="KW-1133">Transmembrane helix</keyword>
<evidence type="ECO:0000313" key="4">
    <source>
        <dbReference type="Proteomes" id="UP001596074"/>
    </source>
</evidence>
<accession>A0ABW1A720</accession>
<sequence>MSEKPQDPAGTTHQFQNFAAQRPAEKSKQVNTGLIVGAVLVVALVVVVAIAVAMMM</sequence>
<keyword evidence="2" id="KW-0812">Transmembrane</keyword>
<gene>
    <name evidence="3" type="ORF">ACFPZN_34580</name>
</gene>
<proteinExistence type="predicted"/>
<organism evidence="3 4">
    <name type="scientific">Actinomadura rugatobispora</name>
    <dbReference type="NCBI Taxonomy" id="1994"/>
    <lineage>
        <taxon>Bacteria</taxon>
        <taxon>Bacillati</taxon>
        <taxon>Actinomycetota</taxon>
        <taxon>Actinomycetes</taxon>
        <taxon>Streptosporangiales</taxon>
        <taxon>Thermomonosporaceae</taxon>
        <taxon>Actinomadura</taxon>
    </lineage>
</organism>
<evidence type="ECO:0000256" key="1">
    <source>
        <dbReference type="SAM" id="MobiDB-lite"/>
    </source>
</evidence>
<reference evidence="4" key="1">
    <citation type="journal article" date="2019" name="Int. J. Syst. Evol. Microbiol.">
        <title>The Global Catalogue of Microorganisms (GCM) 10K type strain sequencing project: providing services to taxonomists for standard genome sequencing and annotation.</title>
        <authorList>
            <consortium name="The Broad Institute Genomics Platform"/>
            <consortium name="The Broad Institute Genome Sequencing Center for Infectious Disease"/>
            <person name="Wu L."/>
            <person name="Ma J."/>
        </authorList>
    </citation>
    <scope>NUCLEOTIDE SEQUENCE [LARGE SCALE GENOMIC DNA]</scope>
    <source>
        <strain evidence="4">KCTC 42087</strain>
    </source>
</reference>
<keyword evidence="4" id="KW-1185">Reference proteome</keyword>
<name>A0ABW1A720_9ACTN</name>
<dbReference type="Proteomes" id="UP001596074">
    <property type="component" value="Unassembled WGS sequence"/>
</dbReference>
<feature type="transmembrane region" description="Helical" evidence="2">
    <location>
        <begin position="34"/>
        <end position="55"/>
    </location>
</feature>
<evidence type="ECO:0000313" key="3">
    <source>
        <dbReference type="EMBL" id="MFC5750772.1"/>
    </source>
</evidence>
<comment type="caution">
    <text evidence="3">The sequence shown here is derived from an EMBL/GenBank/DDBJ whole genome shotgun (WGS) entry which is preliminary data.</text>
</comment>
<keyword evidence="2" id="KW-0472">Membrane</keyword>